<dbReference type="EMBL" id="AZGF01000029">
    <property type="protein sequence ID" value="KRM10312.1"/>
    <property type="molecule type" value="Genomic_DNA"/>
</dbReference>
<dbReference type="PANTHER" id="PTHR32419:SF6">
    <property type="entry name" value="GLUTATHIONE S-TRANSFERASE OMEGA-LIKE 1-RELATED"/>
    <property type="match status" value="1"/>
</dbReference>
<dbReference type="GO" id="GO:0005737">
    <property type="term" value="C:cytoplasm"/>
    <property type="evidence" value="ECO:0007669"/>
    <property type="project" value="TreeGrafter"/>
</dbReference>
<comment type="caution">
    <text evidence="2">The sequence shown here is derived from an EMBL/GenBank/DDBJ whole genome shotgun (WGS) entry which is preliminary data.</text>
</comment>
<organism evidence="2 3">
    <name type="scientific">Paucilactobacillus suebicus DSM 5007 = KCTC 3549</name>
    <dbReference type="NCBI Taxonomy" id="1423807"/>
    <lineage>
        <taxon>Bacteria</taxon>
        <taxon>Bacillati</taxon>
        <taxon>Bacillota</taxon>
        <taxon>Bacilli</taxon>
        <taxon>Lactobacillales</taxon>
        <taxon>Lactobacillaceae</taxon>
        <taxon>Paucilactobacillus</taxon>
    </lineage>
</organism>
<dbReference type="InterPro" id="IPR016639">
    <property type="entry name" value="GST_Omega/GSH"/>
</dbReference>
<sequence>MADNNQACEWHPGKAPATSEKKTLDLTALFSTGELPIESDRYRLIWGKFCPWATPVAIELELLGLDKVVSNGVVQPLRRVGLPTDWVFGADDSVKDPVLNIARLSESYRQVEPDFDGRASVPTLVDVKTGKAVNNQSADLLNEFARYWRDYQDTDAPDIYPENRANEVAALDQIILTDISQVPGEIQSVKSQSEYDELAQRFFNRLEWLDNQLADSKYVLGDQITLSDIRLFVSLVRFDVVYYYQNKLNAHRLVDYQNLWRYAKDLYKQPAFKNNTDFDAIKKHFYQVSEEPVTSFDRVIPFGIDLDKWKE</sequence>
<dbReference type="STRING" id="1423807.FD16_GL001244"/>
<protein>
    <submittedName>
        <fullName evidence="2">Glutathione S-transferase</fullName>
    </submittedName>
</protein>
<dbReference type="GO" id="GO:0004364">
    <property type="term" value="F:glutathione transferase activity"/>
    <property type="evidence" value="ECO:0007669"/>
    <property type="project" value="InterPro"/>
</dbReference>
<evidence type="ECO:0000313" key="2">
    <source>
        <dbReference type="EMBL" id="KRM10312.1"/>
    </source>
</evidence>
<reference evidence="2 3" key="1">
    <citation type="journal article" date="2015" name="Genome Announc.">
        <title>Expanding the biotechnology potential of lactobacilli through comparative genomics of 213 strains and associated genera.</title>
        <authorList>
            <person name="Sun Z."/>
            <person name="Harris H.M."/>
            <person name="McCann A."/>
            <person name="Guo C."/>
            <person name="Argimon S."/>
            <person name="Zhang W."/>
            <person name="Yang X."/>
            <person name="Jeffery I.B."/>
            <person name="Cooney J.C."/>
            <person name="Kagawa T.F."/>
            <person name="Liu W."/>
            <person name="Song Y."/>
            <person name="Salvetti E."/>
            <person name="Wrobel A."/>
            <person name="Rasinkangas P."/>
            <person name="Parkhill J."/>
            <person name="Rea M.C."/>
            <person name="O'Sullivan O."/>
            <person name="Ritari J."/>
            <person name="Douillard F.P."/>
            <person name="Paul Ross R."/>
            <person name="Yang R."/>
            <person name="Briner A.E."/>
            <person name="Felis G.E."/>
            <person name="de Vos W.M."/>
            <person name="Barrangou R."/>
            <person name="Klaenhammer T.R."/>
            <person name="Caufield P.W."/>
            <person name="Cui Y."/>
            <person name="Zhang H."/>
            <person name="O'Toole P.W."/>
        </authorList>
    </citation>
    <scope>NUCLEOTIDE SEQUENCE [LARGE SCALE GENOMIC DNA]</scope>
    <source>
        <strain evidence="2 3">DSM 5007</strain>
    </source>
</reference>
<dbReference type="SUPFAM" id="SSF47616">
    <property type="entry name" value="GST C-terminal domain-like"/>
    <property type="match status" value="1"/>
</dbReference>
<accession>A0A0R1VX87</accession>
<dbReference type="PANTHER" id="PTHR32419">
    <property type="entry name" value="GLUTATHIONYL-HYDROQUINONE REDUCTASE"/>
    <property type="match status" value="1"/>
</dbReference>
<dbReference type="InterPro" id="IPR036282">
    <property type="entry name" value="Glutathione-S-Trfase_C_sf"/>
</dbReference>
<evidence type="ECO:0000313" key="3">
    <source>
        <dbReference type="Proteomes" id="UP000051820"/>
    </source>
</evidence>
<proteinExistence type="predicted"/>
<evidence type="ECO:0000259" key="1">
    <source>
        <dbReference type="PROSITE" id="PS50405"/>
    </source>
</evidence>
<dbReference type="PROSITE" id="PS50405">
    <property type="entry name" value="GST_CTER"/>
    <property type="match status" value="1"/>
</dbReference>
<dbReference type="Gene3D" id="1.20.1050.10">
    <property type="match status" value="1"/>
</dbReference>
<dbReference type="OrthoDB" id="9769158at2"/>
<keyword evidence="3" id="KW-1185">Reference proteome</keyword>
<dbReference type="eggNOG" id="COG0435">
    <property type="taxonomic scope" value="Bacteria"/>
</dbReference>
<feature type="domain" description="GST C-terminal" evidence="1">
    <location>
        <begin position="158"/>
        <end position="296"/>
    </location>
</feature>
<dbReference type="AlphaFoldDB" id="A0A0R1VX87"/>
<gene>
    <name evidence="2" type="ORF">FD16_GL001244</name>
</gene>
<keyword evidence="2" id="KW-0808">Transferase</keyword>
<dbReference type="InterPro" id="IPR010987">
    <property type="entry name" value="Glutathione-S-Trfase_C-like"/>
</dbReference>
<name>A0A0R1VX87_9LACO</name>
<dbReference type="RefSeq" id="WP_010620922.1">
    <property type="nucleotide sequence ID" value="NZ_AZGF01000029.1"/>
</dbReference>
<dbReference type="Pfam" id="PF13410">
    <property type="entry name" value="GST_C_2"/>
    <property type="match status" value="1"/>
</dbReference>
<dbReference type="PATRIC" id="fig|1423807.3.peg.1270"/>
<dbReference type="Gene3D" id="3.40.30.10">
    <property type="entry name" value="Glutaredoxin"/>
    <property type="match status" value="1"/>
</dbReference>
<dbReference type="Proteomes" id="UP000051820">
    <property type="component" value="Unassembled WGS sequence"/>
</dbReference>